<evidence type="ECO:0000256" key="2">
    <source>
        <dbReference type="ARBA" id="ARBA00022741"/>
    </source>
</evidence>
<dbReference type="GO" id="GO:0009396">
    <property type="term" value="P:folic acid-containing compound biosynthetic process"/>
    <property type="evidence" value="ECO:0007669"/>
    <property type="project" value="TreeGrafter"/>
</dbReference>
<dbReference type="SUPFAM" id="SSF100950">
    <property type="entry name" value="NagB/RpiA/CoA transferase-like"/>
    <property type="match status" value="1"/>
</dbReference>
<keyword evidence="7" id="KW-1185">Reference proteome</keyword>
<dbReference type="GO" id="GO:0035999">
    <property type="term" value="P:tetrahydrofolate interconversion"/>
    <property type="evidence" value="ECO:0007669"/>
    <property type="project" value="TreeGrafter"/>
</dbReference>
<evidence type="ECO:0000313" key="7">
    <source>
        <dbReference type="Proteomes" id="UP000023755"/>
    </source>
</evidence>
<keyword evidence="6" id="KW-0436">Ligase</keyword>
<dbReference type="NCBIfam" id="TIGR02727">
    <property type="entry name" value="MTHFS_bact"/>
    <property type="match status" value="1"/>
</dbReference>
<keyword evidence="5" id="KW-0479">Metal-binding</keyword>
<dbReference type="AlphaFoldDB" id="X5GVL8"/>
<dbReference type="Proteomes" id="UP000023755">
    <property type="component" value="Chromosome"/>
</dbReference>
<feature type="binding site" evidence="4">
    <location>
        <begin position="3"/>
        <end position="7"/>
    </location>
    <ligand>
        <name>ATP</name>
        <dbReference type="ChEBI" id="CHEBI:30616"/>
    </ligand>
</feature>
<protein>
    <recommendedName>
        <fullName evidence="5">5-formyltetrahydrofolate cyclo-ligase</fullName>
        <ecNumber evidence="5">6.3.3.2</ecNumber>
    </recommendedName>
</protein>
<dbReference type="RefSeq" id="WP_038558833.1">
    <property type="nucleotide sequence ID" value="NZ_CP007481.1"/>
</dbReference>
<dbReference type="Pfam" id="PF01812">
    <property type="entry name" value="5-FTHF_cyc-lig"/>
    <property type="match status" value="1"/>
</dbReference>
<keyword evidence="3 4" id="KW-0067">ATP-binding</keyword>
<dbReference type="PIRSF" id="PIRSF006806">
    <property type="entry name" value="FTHF_cligase"/>
    <property type="match status" value="1"/>
</dbReference>
<name>X5GVL8_9RICK</name>
<proteinExistence type="inferred from homology"/>
<comment type="cofactor">
    <cofactor evidence="5">
        <name>Mg(2+)</name>
        <dbReference type="ChEBI" id="CHEBI:18420"/>
    </cofactor>
</comment>
<dbReference type="Gene3D" id="3.40.50.10420">
    <property type="entry name" value="NagB/RpiA/CoA transferase-like"/>
    <property type="match status" value="1"/>
</dbReference>
<dbReference type="OrthoDB" id="9801938at2"/>
<dbReference type="HOGENOM" id="CLU_066245_3_0_5"/>
<evidence type="ECO:0000256" key="4">
    <source>
        <dbReference type="PIRSR" id="PIRSR006806-1"/>
    </source>
</evidence>
<evidence type="ECO:0000256" key="5">
    <source>
        <dbReference type="RuleBase" id="RU361279"/>
    </source>
</evidence>
<comment type="similarity">
    <text evidence="1 5">Belongs to the 5-formyltetrahydrofolate cyclo-ligase family.</text>
</comment>
<evidence type="ECO:0000256" key="1">
    <source>
        <dbReference type="ARBA" id="ARBA00010638"/>
    </source>
</evidence>
<reference evidence="6 7" key="1">
    <citation type="submission" date="2014-03" db="EMBL/GenBank/DDBJ databases">
        <title>Sequencing and Comparison of Genomes and Transcriptome Profiles of Human Ehrlichiosis Agents.</title>
        <authorList>
            <person name="Lin M."/>
            <person name="Daugherty S.C."/>
            <person name="Nagaraj S."/>
            <person name="Cheng Z."/>
            <person name="Xiong Q."/>
            <person name="Lin F.-Y."/>
            <person name="Sengamalay N."/>
            <person name="Ott S."/>
            <person name="Godinez A."/>
            <person name="Tallon L.J."/>
            <person name="Sadzewicz L."/>
            <person name="Fraser C.M."/>
            <person name="Dunning Hotopp J.C."/>
            <person name="Rikihisa Y."/>
        </authorList>
    </citation>
    <scope>NUCLEOTIDE SEQUENCE [LARGE SCALE GENOMIC DNA]</scope>
    <source>
        <strain evidence="6 7">Oregon</strain>
    </source>
</reference>
<dbReference type="InterPro" id="IPR037171">
    <property type="entry name" value="NagB/RpiA_transferase-like"/>
</dbReference>
<gene>
    <name evidence="6" type="ORF">NHE_0122</name>
</gene>
<organism evidence="6 7">
    <name type="scientific">Neorickettsia helminthoeca str. Oregon</name>
    <dbReference type="NCBI Taxonomy" id="1286528"/>
    <lineage>
        <taxon>Bacteria</taxon>
        <taxon>Pseudomonadati</taxon>
        <taxon>Pseudomonadota</taxon>
        <taxon>Alphaproteobacteria</taxon>
        <taxon>Rickettsiales</taxon>
        <taxon>Anaplasmataceae</taxon>
        <taxon>Neorickettsia</taxon>
    </lineage>
</organism>
<dbReference type="PANTHER" id="PTHR23407:SF1">
    <property type="entry name" value="5-FORMYLTETRAHYDROFOLATE CYCLO-LIGASE"/>
    <property type="match status" value="1"/>
</dbReference>
<feature type="binding site" evidence="4">
    <location>
        <position position="47"/>
    </location>
    <ligand>
        <name>substrate</name>
    </ligand>
</feature>
<keyword evidence="2 4" id="KW-0547">Nucleotide-binding</keyword>
<dbReference type="EMBL" id="CP007481">
    <property type="protein sequence ID" value="AHX11092.1"/>
    <property type="molecule type" value="Genomic_DNA"/>
</dbReference>
<dbReference type="InterPro" id="IPR024185">
    <property type="entry name" value="FTHF_cligase-like_sf"/>
</dbReference>
<sequence length="183" mass="21318">MNKAPLRKKYRQIRKELPNKPLLDTSIMENFLREFRLRQYASIGLYIPLDGEVDPMLLLNNLTDKILCLPCTSGSREMLFRTWKNGDELIQLKNSQIRQPKNGVRITPDVVLVPLIAFNEDCHRLGFGKGFFDRFIDSSRSNGFHTRYIGLGYDEQLCAELKIEKHDQPLDSIITQSTVYRRK</sequence>
<feature type="binding site" evidence="4">
    <location>
        <position position="52"/>
    </location>
    <ligand>
        <name>substrate</name>
    </ligand>
</feature>
<dbReference type="GO" id="GO:0030272">
    <property type="term" value="F:5-formyltetrahydrofolate cyclo-ligase activity"/>
    <property type="evidence" value="ECO:0007669"/>
    <property type="project" value="UniProtKB-EC"/>
</dbReference>
<dbReference type="PANTHER" id="PTHR23407">
    <property type="entry name" value="ATPASE INHIBITOR/5-FORMYLTETRAHYDROFOLATE CYCLO-LIGASE"/>
    <property type="match status" value="1"/>
</dbReference>
<dbReference type="InterPro" id="IPR002698">
    <property type="entry name" value="FTHF_cligase"/>
</dbReference>
<dbReference type="KEGG" id="nhm:NHE_0122"/>
<dbReference type="STRING" id="1286528.NHE_0122"/>
<keyword evidence="5" id="KW-0460">Magnesium</keyword>
<dbReference type="EC" id="6.3.3.2" evidence="5"/>
<comment type="catalytic activity">
    <reaction evidence="5">
        <text>(6S)-5-formyl-5,6,7,8-tetrahydrofolate + ATP = (6R)-5,10-methenyltetrahydrofolate + ADP + phosphate</text>
        <dbReference type="Rhea" id="RHEA:10488"/>
        <dbReference type="ChEBI" id="CHEBI:30616"/>
        <dbReference type="ChEBI" id="CHEBI:43474"/>
        <dbReference type="ChEBI" id="CHEBI:57455"/>
        <dbReference type="ChEBI" id="CHEBI:57457"/>
        <dbReference type="ChEBI" id="CHEBI:456216"/>
        <dbReference type="EC" id="6.3.3.2"/>
    </reaction>
</comment>
<dbReference type="GO" id="GO:0046872">
    <property type="term" value="F:metal ion binding"/>
    <property type="evidence" value="ECO:0007669"/>
    <property type="project" value="UniProtKB-KW"/>
</dbReference>
<accession>X5GVL8</accession>
<evidence type="ECO:0000256" key="3">
    <source>
        <dbReference type="ARBA" id="ARBA00022840"/>
    </source>
</evidence>
<dbReference type="GO" id="GO:0005524">
    <property type="term" value="F:ATP binding"/>
    <property type="evidence" value="ECO:0007669"/>
    <property type="project" value="UniProtKB-KW"/>
</dbReference>
<evidence type="ECO:0000313" key="6">
    <source>
        <dbReference type="EMBL" id="AHX11092.1"/>
    </source>
</evidence>